<evidence type="ECO:0000259" key="9">
    <source>
        <dbReference type="PROSITE" id="PS50089"/>
    </source>
</evidence>
<comment type="caution">
    <text evidence="10">The sequence shown here is derived from an EMBL/GenBank/DDBJ whole genome shotgun (WGS) entry which is preliminary data.</text>
</comment>
<evidence type="ECO:0000256" key="2">
    <source>
        <dbReference type="ARBA" id="ARBA00022771"/>
    </source>
</evidence>
<dbReference type="Pfam" id="PF03098">
    <property type="entry name" value="An_peroxidase"/>
    <property type="match status" value="2"/>
</dbReference>
<dbReference type="PROSITE" id="PS50089">
    <property type="entry name" value="ZF_RING_2"/>
    <property type="match status" value="1"/>
</dbReference>
<keyword evidence="3" id="KW-0862">Zinc</keyword>
<dbReference type="Pfam" id="PF00097">
    <property type="entry name" value="zf-C3HC4"/>
    <property type="match status" value="1"/>
</dbReference>
<dbReference type="PANTHER" id="PTHR11903:SF37">
    <property type="entry name" value="PSI-PRODUCING OXYGENASE A"/>
    <property type="match status" value="1"/>
</dbReference>
<dbReference type="EMBL" id="JABAYA010000230">
    <property type="protein sequence ID" value="KAF7721850.1"/>
    <property type="molecule type" value="Genomic_DNA"/>
</dbReference>
<dbReference type="SUPFAM" id="SSF48113">
    <property type="entry name" value="Heme-dependent peroxidases"/>
    <property type="match status" value="1"/>
</dbReference>
<dbReference type="SMART" id="SM00184">
    <property type="entry name" value="RING"/>
    <property type="match status" value="1"/>
</dbReference>
<evidence type="ECO:0000256" key="6">
    <source>
        <dbReference type="ARBA" id="ARBA00023004"/>
    </source>
</evidence>
<evidence type="ECO:0000313" key="11">
    <source>
        <dbReference type="Proteomes" id="UP000605846"/>
    </source>
</evidence>
<dbReference type="GO" id="GO:0006979">
    <property type="term" value="P:response to oxidative stress"/>
    <property type="evidence" value="ECO:0007669"/>
    <property type="project" value="InterPro"/>
</dbReference>
<dbReference type="GO" id="GO:0008270">
    <property type="term" value="F:zinc ion binding"/>
    <property type="evidence" value="ECO:0007669"/>
    <property type="project" value="UniProtKB-KW"/>
</dbReference>
<dbReference type="GO" id="GO:0020037">
    <property type="term" value="F:heme binding"/>
    <property type="evidence" value="ECO:0007669"/>
    <property type="project" value="InterPro"/>
</dbReference>
<evidence type="ECO:0000313" key="10">
    <source>
        <dbReference type="EMBL" id="KAF7721850.1"/>
    </source>
</evidence>
<feature type="signal peptide" evidence="8">
    <location>
        <begin position="1"/>
        <end position="21"/>
    </location>
</feature>
<keyword evidence="5" id="KW-0560">Oxidoreductase</keyword>
<keyword evidence="1" id="KW-0479">Metal-binding</keyword>
<dbReference type="InterPro" id="IPR019791">
    <property type="entry name" value="Haem_peroxidase_animal"/>
</dbReference>
<dbReference type="InterPro" id="IPR050783">
    <property type="entry name" value="Oxylipin_biosynth_metab"/>
</dbReference>
<dbReference type="Gene3D" id="3.30.40.10">
    <property type="entry name" value="Zinc/RING finger domain, C3HC4 (zinc finger)"/>
    <property type="match status" value="1"/>
</dbReference>
<proteinExistence type="predicted"/>
<feature type="chain" id="PRO_5034835471" description="RING-type domain-containing protein" evidence="8">
    <location>
        <begin position="22"/>
        <end position="942"/>
    </location>
</feature>
<keyword evidence="4" id="KW-0223">Dioxygenase</keyword>
<evidence type="ECO:0000256" key="1">
    <source>
        <dbReference type="ARBA" id="ARBA00022723"/>
    </source>
</evidence>
<dbReference type="GO" id="GO:0006631">
    <property type="term" value="P:fatty acid metabolic process"/>
    <property type="evidence" value="ECO:0007669"/>
    <property type="project" value="UniProtKB-ARBA"/>
</dbReference>
<dbReference type="InterPro" id="IPR010255">
    <property type="entry name" value="Haem_peroxidase_sf"/>
</dbReference>
<evidence type="ECO:0000256" key="8">
    <source>
        <dbReference type="SAM" id="SignalP"/>
    </source>
</evidence>
<organism evidence="10 11">
    <name type="scientific">Apophysomyces ossiformis</name>
    <dbReference type="NCBI Taxonomy" id="679940"/>
    <lineage>
        <taxon>Eukaryota</taxon>
        <taxon>Fungi</taxon>
        <taxon>Fungi incertae sedis</taxon>
        <taxon>Mucoromycota</taxon>
        <taxon>Mucoromycotina</taxon>
        <taxon>Mucoromycetes</taxon>
        <taxon>Mucorales</taxon>
        <taxon>Mucorineae</taxon>
        <taxon>Mucoraceae</taxon>
        <taxon>Apophysomyces</taxon>
    </lineage>
</organism>
<reference evidence="10" key="1">
    <citation type="submission" date="2020-01" db="EMBL/GenBank/DDBJ databases">
        <title>Genome Sequencing of Three Apophysomyces-Like Fungal Strains Confirms a Novel Fungal Genus in the Mucoromycota with divergent Burkholderia-like Endosymbiotic Bacteria.</title>
        <authorList>
            <person name="Stajich J.E."/>
            <person name="Macias A.M."/>
            <person name="Carter-House D."/>
            <person name="Lovett B."/>
            <person name="Kasson L.R."/>
            <person name="Berry K."/>
            <person name="Grigoriev I."/>
            <person name="Chang Y."/>
            <person name="Spatafora J."/>
            <person name="Kasson M.T."/>
        </authorList>
    </citation>
    <scope>NUCLEOTIDE SEQUENCE</scope>
    <source>
        <strain evidence="10">NRRL A-21654</strain>
    </source>
</reference>
<sequence length="942" mass="106682">MSRKRYIQLRKFLLLYVEGLAQLLDLCDEPERIKEQFHGLLAMVTGMRQSYCHHRFYYLGHRVVAQYRWLSGWRRHWESTQMITNFCNRQIYFIETASICINHGEFTQKQIFQTLRELQVTLRTSLPQSEDYCCPICLTLLYKPATLEPCHHSLCHDCFDLLEKHDSKPSCPVCRTVVTAVRPDQALTNLIELYFPQEVQQSARDRRGIFHWLSGVAAVGGLLNQWICVALAYSNPVWQIYQEQLNRGQTMEDYYEDLSQAQAANHVKAIETEAGERGLVKTLEALVLHANPTSTKQSAQADGKKPSRKPFASLFAPTPSSMLSGAAWTAEALLNDIRNTLGLTAQNTKAIKEALFTFSFSQQKVLARGLIERLLSKDFPSNDRDNTFENVMAIFGKAGPHQQDLINMFTDSLTQTFYDDIKKPYLNVLGNEFRSADGSGNSVLFPDIGKAGTQYVRTVSPLTKVFTGLPDADVVFDRLLKRPENHFSPHETGVNMLLFYLATIITHDLFYSDPRDLTKNLTTGYADLSPLYGKSLDEQKSVRQLTKGLLKPDQWADKRLIFQPPGVGALMVLFSRNHNFIAQRLLEINENERFSYGPGNALKDETEQDEVLFQTARLVNNGCYTNIILHEYLRTILGASGDSNFTFNPLAAPAYPIYGNQVSIEFNYVYRWHASLGQKDEEWLNKLMSSIGDVYAKRSTTGATNPRQFIDDMIKQFNDVFVHASDEELQMGNPISGVHRSIQTGQFSDFDLARILHEGRKQVAGELGSGLNTPAALKQIEVTGIKQSRIAKTCRFNDFRRHFNLLPLKSFSDFSDNVEVQKALQDLYQDVENVELFAGLRVEKSVPSGLRLPYTMKRAILSDAVNLLRNDRILAQSLTPTHLTNWGYNYIQGDPKSSGRVLPQMLRELLPKANSNNTAAFSDEELTNFFNIPGAAPSSTTK</sequence>
<keyword evidence="6" id="KW-0408">Iron</keyword>
<gene>
    <name evidence="10" type="ORF">EC973_004058</name>
</gene>
<keyword evidence="2 7" id="KW-0863">Zinc-finger</keyword>
<evidence type="ECO:0000256" key="4">
    <source>
        <dbReference type="ARBA" id="ARBA00022964"/>
    </source>
</evidence>
<dbReference type="InterPro" id="IPR037120">
    <property type="entry name" value="Haem_peroxidase_sf_animal"/>
</dbReference>
<name>A0A8H7BF18_9FUNG</name>
<dbReference type="GO" id="GO:0004601">
    <property type="term" value="F:peroxidase activity"/>
    <property type="evidence" value="ECO:0007669"/>
    <property type="project" value="InterPro"/>
</dbReference>
<dbReference type="InterPro" id="IPR018957">
    <property type="entry name" value="Znf_C3HC4_RING-type"/>
</dbReference>
<dbReference type="Gene3D" id="1.10.640.10">
    <property type="entry name" value="Haem peroxidase domain superfamily, animal type"/>
    <property type="match status" value="1"/>
</dbReference>
<accession>A0A8H7BF18</accession>
<dbReference type="GO" id="GO:0051213">
    <property type="term" value="F:dioxygenase activity"/>
    <property type="evidence" value="ECO:0007669"/>
    <property type="project" value="UniProtKB-KW"/>
</dbReference>
<dbReference type="PANTHER" id="PTHR11903">
    <property type="entry name" value="PROSTAGLANDIN G/H SYNTHASE"/>
    <property type="match status" value="1"/>
</dbReference>
<evidence type="ECO:0000256" key="3">
    <source>
        <dbReference type="ARBA" id="ARBA00022833"/>
    </source>
</evidence>
<dbReference type="Proteomes" id="UP000605846">
    <property type="component" value="Unassembled WGS sequence"/>
</dbReference>
<dbReference type="OrthoDB" id="823504at2759"/>
<evidence type="ECO:0000256" key="5">
    <source>
        <dbReference type="ARBA" id="ARBA00023002"/>
    </source>
</evidence>
<keyword evidence="11" id="KW-1185">Reference proteome</keyword>
<dbReference type="PROSITE" id="PS50292">
    <property type="entry name" value="PEROXIDASE_3"/>
    <property type="match status" value="1"/>
</dbReference>
<dbReference type="SUPFAM" id="SSF57850">
    <property type="entry name" value="RING/U-box"/>
    <property type="match status" value="1"/>
</dbReference>
<evidence type="ECO:0000256" key="7">
    <source>
        <dbReference type="PROSITE-ProRule" id="PRU00175"/>
    </source>
</evidence>
<dbReference type="AlphaFoldDB" id="A0A8H7BF18"/>
<dbReference type="InterPro" id="IPR013083">
    <property type="entry name" value="Znf_RING/FYVE/PHD"/>
</dbReference>
<keyword evidence="8" id="KW-0732">Signal</keyword>
<dbReference type="InterPro" id="IPR001841">
    <property type="entry name" value="Znf_RING"/>
</dbReference>
<protein>
    <recommendedName>
        <fullName evidence="9">RING-type domain-containing protein</fullName>
    </recommendedName>
</protein>
<feature type="domain" description="RING-type" evidence="9">
    <location>
        <begin position="134"/>
        <end position="175"/>
    </location>
</feature>